<protein>
    <submittedName>
        <fullName evidence="1">Enoyl-CoA hydratase</fullName>
    </submittedName>
</protein>
<gene>
    <name evidence="1" type="ORF">SAMN04489712_12638</name>
</gene>
<dbReference type="AlphaFoldDB" id="A0A1H6DZ93"/>
<dbReference type="InterPro" id="IPR001753">
    <property type="entry name" value="Enoyl-CoA_hydra/iso"/>
</dbReference>
<reference evidence="2" key="1">
    <citation type="submission" date="2016-10" db="EMBL/GenBank/DDBJ databases">
        <authorList>
            <person name="Varghese N."/>
            <person name="Submissions S."/>
        </authorList>
    </citation>
    <scope>NUCLEOTIDE SEQUENCE [LARGE SCALE GENOMIC DNA]</scope>
    <source>
        <strain evidence="2">DSM 43163</strain>
    </source>
</reference>
<proteinExistence type="predicted"/>
<dbReference type="GO" id="GO:0006635">
    <property type="term" value="P:fatty acid beta-oxidation"/>
    <property type="evidence" value="ECO:0007669"/>
    <property type="project" value="TreeGrafter"/>
</dbReference>
<dbReference type="PANTHER" id="PTHR11941:SF54">
    <property type="entry name" value="ENOYL-COA HYDRATASE, MITOCHONDRIAL"/>
    <property type="match status" value="1"/>
</dbReference>
<dbReference type="Proteomes" id="UP000236723">
    <property type="component" value="Unassembled WGS sequence"/>
</dbReference>
<dbReference type="OrthoDB" id="5174409at2"/>
<dbReference type="SUPFAM" id="SSF52096">
    <property type="entry name" value="ClpP/crotonase"/>
    <property type="match status" value="1"/>
</dbReference>
<dbReference type="Pfam" id="PF00378">
    <property type="entry name" value="ECH_1"/>
    <property type="match status" value="1"/>
</dbReference>
<evidence type="ECO:0000313" key="1">
    <source>
        <dbReference type="EMBL" id="SEG90439.1"/>
    </source>
</evidence>
<accession>A0A1H6DZ93</accession>
<keyword evidence="2" id="KW-1185">Reference proteome</keyword>
<organism evidence="1 2">
    <name type="scientific">Thermomonospora echinospora</name>
    <dbReference type="NCBI Taxonomy" id="1992"/>
    <lineage>
        <taxon>Bacteria</taxon>
        <taxon>Bacillati</taxon>
        <taxon>Actinomycetota</taxon>
        <taxon>Actinomycetes</taxon>
        <taxon>Streptosporangiales</taxon>
        <taxon>Thermomonosporaceae</taxon>
        <taxon>Thermomonospora</taxon>
    </lineage>
</organism>
<dbReference type="GO" id="GO:0003824">
    <property type="term" value="F:catalytic activity"/>
    <property type="evidence" value="ECO:0007669"/>
    <property type="project" value="UniProtKB-ARBA"/>
</dbReference>
<dbReference type="CDD" id="cd06558">
    <property type="entry name" value="crotonase-like"/>
    <property type="match status" value="1"/>
</dbReference>
<evidence type="ECO:0000313" key="2">
    <source>
        <dbReference type="Proteomes" id="UP000236723"/>
    </source>
</evidence>
<dbReference type="InterPro" id="IPR029045">
    <property type="entry name" value="ClpP/crotonase-like_dom_sf"/>
</dbReference>
<name>A0A1H6DZ93_9ACTN</name>
<dbReference type="RefSeq" id="WP_103944018.1">
    <property type="nucleotide sequence ID" value="NZ_FNVO01000026.1"/>
</dbReference>
<dbReference type="EMBL" id="FNVO01000026">
    <property type="protein sequence ID" value="SEG90439.1"/>
    <property type="molecule type" value="Genomic_DNA"/>
</dbReference>
<sequence length="266" mass="27646">MADLTTIRLELDGPVGLLTLARPEKLNAMSRRMVAELTSVLEELAADTAVRCVVLAGEGRMFSAGADLDEFRDDFGAAGVDPAATEREARDGARLTAALESPDIVTIAAVHGAAIGGAAAVVAACDLRLFADDARLVVPELAMGLPLAWGGIERLVRDLGPAVTRDLLLTARPLTADEAVARGFAMERVAPGGLLDRARRIAALCATRPRRGTTIALGRIRAVADRSRAEGVDDDAASLAVAAGDPEALAAARAYLASLDSTSRRT</sequence>
<dbReference type="Gene3D" id="3.90.226.10">
    <property type="entry name" value="2-enoyl-CoA Hydratase, Chain A, domain 1"/>
    <property type="match status" value="1"/>
</dbReference>
<dbReference type="PANTHER" id="PTHR11941">
    <property type="entry name" value="ENOYL-COA HYDRATASE-RELATED"/>
    <property type="match status" value="1"/>
</dbReference>